<organism evidence="1 2">
    <name type="scientific">Tsukamurella paurometabola</name>
    <name type="common">Corynebacterium paurometabolum</name>
    <dbReference type="NCBI Taxonomy" id="2061"/>
    <lineage>
        <taxon>Bacteria</taxon>
        <taxon>Bacillati</taxon>
        <taxon>Actinomycetota</taxon>
        <taxon>Actinomycetes</taxon>
        <taxon>Mycobacteriales</taxon>
        <taxon>Tsukamurellaceae</taxon>
        <taxon>Tsukamurella</taxon>
    </lineage>
</organism>
<dbReference type="RefSeq" id="WP_212552949.1">
    <property type="nucleotide sequence ID" value="NZ_JAGXOE010000005.1"/>
</dbReference>
<reference evidence="1 2" key="1">
    <citation type="submission" date="2021-04" db="EMBL/GenBank/DDBJ databases">
        <title>Whole genome sequence analysis of a thiophenic sulfur metabolizing bacteria.</title>
        <authorList>
            <person name="Akhtar N."/>
            <person name="Akram J."/>
            <person name="Aslam A."/>
        </authorList>
    </citation>
    <scope>NUCLEOTIDE SEQUENCE [LARGE SCALE GENOMIC DNA]</scope>
    <source>
        <strain evidence="1 2">3OW</strain>
    </source>
</reference>
<protein>
    <submittedName>
        <fullName evidence="1">Uncharacterized protein</fullName>
    </submittedName>
</protein>
<accession>A0ABS5N7T4</accession>
<dbReference type="EMBL" id="JAGXOE010000005">
    <property type="protein sequence ID" value="MBS4100320.1"/>
    <property type="molecule type" value="Genomic_DNA"/>
</dbReference>
<dbReference type="Proteomes" id="UP000676853">
    <property type="component" value="Unassembled WGS sequence"/>
</dbReference>
<name>A0ABS5N7T4_TSUPA</name>
<sequence length="125" mass="13529">MIGIDEVRATRPAWRRTGLLYFPYAAFVDGAWWVLRVNHGFPEHDLYTVFVDGTAVADATPGRGSFPFDASLAQLEQLSKGRGPQVEPAVAHAAIAPIAAFADYGSENGDTCDFCFGDKDGYAPM</sequence>
<evidence type="ECO:0000313" key="2">
    <source>
        <dbReference type="Proteomes" id="UP000676853"/>
    </source>
</evidence>
<keyword evidence="2" id="KW-1185">Reference proteome</keyword>
<gene>
    <name evidence="1" type="ORF">KFZ73_03620</name>
</gene>
<comment type="caution">
    <text evidence="1">The sequence shown here is derived from an EMBL/GenBank/DDBJ whole genome shotgun (WGS) entry which is preliminary data.</text>
</comment>
<evidence type="ECO:0000313" key="1">
    <source>
        <dbReference type="EMBL" id="MBS4100320.1"/>
    </source>
</evidence>
<proteinExistence type="predicted"/>